<dbReference type="Proteomes" id="UP000290407">
    <property type="component" value="Unassembled WGS sequence"/>
</dbReference>
<feature type="chain" id="PRO_5020950516" evidence="2">
    <location>
        <begin position="31"/>
        <end position="512"/>
    </location>
</feature>
<evidence type="ECO:0000256" key="1">
    <source>
        <dbReference type="PROSITE-ProRule" id="PRU00339"/>
    </source>
</evidence>
<dbReference type="InterPro" id="IPR029030">
    <property type="entry name" value="Caspase-like_dom_sf"/>
</dbReference>
<dbReference type="Pfam" id="PF00656">
    <property type="entry name" value="Peptidase_C14"/>
    <property type="match status" value="1"/>
</dbReference>
<dbReference type="SMART" id="SM00028">
    <property type="entry name" value="TPR"/>
    <property type="match status" value="5"/>
</dbReference>
<dbReference type="SUPFAM" id="SSF52129">
    <property type="entry name" value="Caspase-like"/>
    <property type="match status" value="1"/>
</dbReference>
<comment type="caution">
    <text evidence="4">The sequence shown here is derived from an EMBL/GenBank/DDBJ whole genome shotgun (WGS) entry which is preliminary data.</text>
</comment>
<dbReference type="EMBL" id="SBLB01000004">
    <property type="protein sequence ID" value="RYC69189.1"/>
    <property type="molecule type" value="Genomic_DNA"/>
</dbReference>
<dbReference type="Gene3D" id="3.40.50.1460">
    <property type="match status" value="1"/>
</dbReference>
<proteinExistence type="predicted"/>
<keyword evidence="5" id="KW-1185">Reference proteome</keyword>
<evidence type="ECO:0000256" key="2">
    <source>
        <dbReference type="SAM" id="SignalP"/>
    </source>
</evidence>
<name>A0A4Q2UQV6_9BACT</name>
<organism evidence="4 5">
    <name type="scientific">Spirosoma sordidisoli</name>
    <dbReference type="NCBI Taxonomy" id="2502893"/>
    <lineage>
        <taxon>Bacteria</taxon>
        <taxon>Pseudomonadati</taxon>
        <taxon>Bacteroidota</taxon>
        <taxon>Cytophagia</taxon>
        <taxon>Cytophagales</taxon>
        <taxon>Cytophagaceae</taxon>
        <taxon>Spirosoma</taxon>
    </lineage>
</organism>
<dbReference type="InterPro" id="IPR011600">
    <property type="entry name" value="Pept_C14_caspase"/>
</dbReference>
<feature type="domain" description="Caspase family p20" evidence="3">
    <location>
        <begin position="260"/>
        <end position="414"/>
    </location>
</feature>
<dbReference type="InterPro" id="IPR052039">
    <property type="entry name" value="Caspase-related_regulators"/>
</dbReference>
<dbReference type="Pfam" id="PF13432">
    <property type="entry name" value="TPR_16"/>
    <property type="match status" value="2"/>
</dbReference>
<evidence type="ECO:0000313" key="5">
    <source>
        <dbReference type="Proteomes" id="UP000290407"/>
    </source>
</evidence>
<dbReference type="GO" id="GO:0004197">
    <property type="term" value="F:cysteine-type endopeptidase activity"/>
    <property type="evidence" value="ECO:0007669"/>
    <property type="project" value="InterPro"/>
</dbReference>
<dbReference type="SUPFAM" id="SSF48452">
    <property type="entry name" value="TPR-like"/>
    <property type="match status" value="1"/>
</dbReference>
<dbReference type="PROSITE" id="PS50208">
    <property type="entry name" value="CASPASE_P20"/>
    <property type="match status" value="1"/>
</dbReference>
<dbReference type="Gene3D" id="1.25.40.10">
    <property type="entry name" value="Tetratricopeptide repeat domain"/>
    <property type="match status" value="3"/>
</dbReference>
<dbReference type="Pfam" id="PF13424">
    <property type="entry name" value="TPR_12"/>
    <property type="match status" value="1"/>
</dbReference>
<evidence type="ECO:0000313" key="4">
    <source>
        <dbReference type="EMBL" id="RYC69189.1"/>
    </source>
</evidence>
<dbReference type="InterPro" id="IPR011990">
    <property type="entry name" value="TPR-like_helical_dom_sf"/>
</dbReference>
<keyword evidence="1" id="KW-0802">TPR repeat</keyword>
<feature type="repeat" description="TPR" evidence="1">
    <location>
        <begin position="64"/>
        <end position="97"/>
    </location>
</feature>
<feature type="signal peptide" evidence="2">
    <location>
        <begin position="1"/>
        <end position="30"/>
    </location>
</feature>
<dbReference type="RefSeq" id="WP_129602879.1">
    <property type="nucleotide sequence ID" value="NZ_SBLB01000004.1"/>
</dbReference>
<dbReference type="PANTHER" id="PTHR22576">
    <property type="entry name" value="MUCOSA ASSOCIATED LYMPHOID TISSUE LYMPHOMA TRANSLOCATION PROTEIN 1/PARACASPASE"/>
    <property type="match status" value="1"/>
</dbReference>
<keyword evidence="2" id="KW-0732">Signal</keyword>
<reference evidence="4 5" key="1">
    <citation type="submission" date="2019-01" db="EMBL/GenBank/DDBJ databases">
        <title>Spirosoma flava sp. nov., a propanil-degrading bacterium isolated from herbicide-contaminated soil.</title>
        <authorList>
            <person name="Zhang L."/>
            <person name="Jiang J.-D."/>
        </authorList>
    </citation>
    <scope>NUCLEOTIDE SEQUENCE [LARGE SCALE GENOMIC DNA]</scope>
    <source>
        <strain evidence="4 5">TY50</strain>
    </source>
</reference>
<protein>
    <submittedName>
        <fullName evidence="4">Tetratricopeptide repeat protein</fullName>
    </submittedName>
</protein>
<accession>A0A4Q2UQV6</accession>
<dbReference type="PROSITE" id="PS50005">
    <property type="entry name" value="TPR"/>
    <property type="match status" value="3"/>
</dbReference>
<evidence type="ECO:0000259" key="3">
    <source>
        <dbReference type="PROSITE" id="PS50208"/>
    </source>
</evidence>
<sequence>MNVFFLPARPLWVPLLPCLIFLLAGSLAQAQTVQQLLDRADREPDPAQAVSLYTALLRAHPDVADAYYGRAVVLTKIGRFPEALRDANQALERTPTAVRALAQRAYIHVQLNDYDQAAADYRSAIRLSPQAEYYSGLSYCLTKHNRLDEAEQVAQQGIDLNRTSPYAYRNRGRARLHTGRTDMAIADFETSLRLQHAQPYRLYTDLGEAYEQKNMPEKALGCYRQALELNASYVDARVRKTILEQQLNVGSSLPVATFSGRRVALVLGNSAYLPASAGGLGDLRGQPVNDARAMRQRLTELGFTVQISTDVSYEAMRQTMEQFYKQAQGADVALLFYAGHGIEYAQTNYLLPVDIRFGGKPVAVAQAGGRGVVPEQPTGQADNAGIRAISVATVLDRLQDQQPRFCIIIMDACRTAPAGIQAELRPGFSPVRVENRIDNCYVASATAWGATASNGPNQNGYYTEALLKFMRRGQRFDDILAHTRGEVEARTSQTGSKQSPEFTNRAIERIIL</sequence>
<feature type="repeat" description="TPR" evidence="1">
    <location>
        <begin position="200"/>
        <end position="233"/>
    </location>
</feature>
<gene>
    <name evidence="4" type="ORF">EQG79_17485</name>
</gene>
<dbReference type="GO" id="GO:0006508">
    <property type="term" value="P:proteolysis"/>
    <property type="evidence" value="ECO:0007669"/>
    <property type="project" value="InterPro"/>
</dbReference>
<dbReference type="AlphaFoldDB" id="A0A4Q2UQV6"/>
<dbReference type="InterPro" id="IPR001309">
    <property type="entry name" value="Pept_C14_p20"/>
</dbReference>
<feature type="repeat" description="TPR" evidence="1">
    <location>
        <begin position="98"/>
        <end position="131"/>
    </location>
</feature>
<dbReference type="PANTHER" id="PTHR22576:SF37">
    <property type="entry name" value="MUCOSA-ASSOCIATED LYMPHOID TISSUE LYMPHOMA TRANSLOCATION PROTEIN 1"/>
    <property type="match status" value="1"/>
</dbReference>
<dbReference type="InterPro" id="IPR019734">
    <property type="entry name" value="TPR_rpt"/>
</dbReference>